<proteinExistence type="predicted"/>
<gene>
    <name evidence="3" type="ORF">ALECFALPRED_003031</name>
</gene>
<comment type="caution">
    <text evidence="3">The sequence shown here is derived from an EMBL/GenBank/DDBJ whole genome shotgun (WGS) entry which is preliminary data.</text>
</comment>
<feature type="compositionally biased region" description="Polar residues" evidence="1">
    <location>
        <begin position="306"/>
        <end position="316"/>
    </location>
</feature>
<feature type="compositionally biased region" description="Polar residues" evidence="1">
    <location>
        <begin position="429"/>
        <end position="440"/>
    </location>
</feature>
<feature type="region of interest" description="Disordered" evidence="1">
    <location>
        <begin position="425"/>
        <end position="456"/>
    </location>
</feature>
<accession>A0A8H3I4F8</accession>
<dbReference type="EMBL" id="CAJPDR010000020">
    <property type="protein sequence ID" value="CAF9906970.1"/>
    <property type="molecule type" value="Genomic_DNA"/>
</dbReference>
<protein>
    <recommendedName>
        <fullName evidence="2">T6SS Phospholipase effector Tle1-like catalytic domain-containing protein</fullName>
    </recommendedName>
</protein>
<dbReference type="Pfam" id="PF09994">
    <property type="entry name" value="T6SS_Tle1-like_cat"/>
    <property type="match status" value="1"/>
</dbReference>
<reference evidence="3" key="1">
    <citation type="submission" date="2021-03" db="EMBL/GenBank/DDBJ databases">
        <authorList>
            <person name="Tagirdzhanova G."/>
        </authorList>
    </citation>
    <scope>NUCLEOTIDE SEQUENCE</scope>
</reference>
<sequence>MAFLSPPAAECTSADSNILKIYGMLDRTNGDKHYYQPGIGTYVNTRSISHTSKLARFNSWYQKAKDSAVGTSFDLHVMGAYKFLMQCYEDDDIFFFGFSRGAYVARFLAEMLDHVGLLSAGNEEMIRFAWKAFARWQQREENTVEEKKKKKEMLDFLLAFRETFSRPVRRIRFLGLFDTVNSVPRFENAWMQRSKFPYTARSSARVIRHAVSIDERRAKFRSDLISEAKTSRPHEKHQGESYGEKLGSGGNWMTNGSKPSPVSADRFRRRSQFRSTVELNKVVSPRLSAVEEGYLDPRKNSHGGLRSTSPAISRSATPDGVSIKTSTSIDSYQPGQHPDDDDDDDEDEAAEQDIEELWFPGCHADLGGGWPLANGEESPLSHGPLVWMVREAQRAGLEFDGDKLLRFRCCDENYNISSLEIASDGPSMPQIQVSQPFSSPKSEKQEPGWAAGMEPETPPKSIFLQTLSTAATKGVLHDCLEFNNGLGIASVLSWRMMEYLPFRRMDLRPDGSWKAISMPLPMGEVRDMPENAWIHHSAIQRMEADETYRPGNLIIGGGGRGVKRAPKALGIGEWEILKGKDDPVGMVYVRKGPSLEKQIDEATHKS</sequence>
<feature type="compositionally biased region" description="Polar residues" evidence="1">
    <location>
        <begin position="251"/>
        <end position="260"/>
    </location>
</feature>
<dbReference type="InterPro" id="IPR018712">
    <property type="entry name" value="Tle1-like_cat"/>
</dbReference>
<organism evidence="3 4">
    <name type="scientific">Alectoria fallacina</name>
    <dbReference type="NCBI Taxonomy" id="1903189"/>
    <lineage>
        <taxon>Eukaryota</taxon>
        <taxon>Fungi</taxon>
        <taxon>Dikarya</taxon>
        <taxon>Ascomycota</taxon>
        <taxon>Pezizomycotina</taxon>
        <taxon>Lecanoromycetes</taxon>
        <taxon>OSLEUM clade</taxon>
        <taxon>Lecanoromycetidae</taxon>
        <taxon>Lecanorales</taxon>
        <taxon>Lecanorineae</taxon>
        <taxon>Parmeliaceae</taxon>
        <taxon>Alectoria</taxon>
    </lineage>
</organism>
<feature type="region of interest" description="Disordered" evidence="1">
    <location>
        <begin position="225"/>
        <end position="269"/>
    </location>
</feature>
<feature type="region of interest" description="Disordered" evidence="1">
    <location>
        <begin position="294"/>
        <end position="351"/>
    </location>
</feature>
<feature type="compositionally biased region" description="Basic and acidic residues" evidence="1">
    <location>
        <begin position="225"/>
        <end position="243"/>
    </location>
</feature>
<feature type="compositionally biased region" description="Polar residues" evidence="1">
    <location>
        <begin position="323"/>
        <end position="334"/>
    </location>
</feature>
<name>A0A8H3I4F8_9LECA</name>
<dbReference type="AlphaFoldDB" id="A0A8H3I4F8"/>
<evidence type="ECO:0000313" key="3">
    <source>
        <dbReference type="EMBL" id="CAF9906970.1"/>
    </source>
</evidence>
<evidence type="ECO:0000256" key="1">
    <source>
        <dbReference type="SAM" id="MobiDB-lite"/>
    </source>
</evidence>
<evidence type="ECO:0000313" key="4">
    <source>
        <dbReference type="Proteomes" id="UP000664203"/>
    </source>
</evidence>
<dbReference type="OrthoDB" id="3162439at2759"/>
<dbReference type="PANTHER" id="PTHR33840">
    <property type="match status" value="1"/>
</dbReference>
<feature type="compositionally biased region" description="Acidic residues" evidence="1">
    <location>
        <begin position="339"/>
        <end position="351"/>
    </location>
</feature>
<dbReference type="PANTHER" id="PTHR33840:SF2">
    <property type="entry name" value="TLE1 PHOSPHOLIPASE DOMAIN-CONTAINING PROTEIN"/>
    <property type="match status" value="1"/>
</dbReference>
<evidence type="ECO:0000259" key="2">
    <source>
        <dbReference type="Pfam" id="PF09994"/>
    </source>
</evidence>
<dbReference type="Proteomes" id="UP000664203">
    <property type="component" value="Unassembled WGS sequence"/>
</dbReference>
<feature type="domain" description="T6SS Phospholipase effector Tle1-like catalytic" evidence="2">
    <location>
        <begin position="13"/>
        <end position="391"/>
    </location>
</feature>
<keyword evidence="4" id="KW-1185">Reference proteome</keyword>